<feature type="non-terminal residue" evidence="4">
    <location>
        <position position="309"/>
    </location>
</feature>
<dbReference type="SMART" id="SM00034">
    <property type="entry name" value="CLECT"/>
    <property type="match status" value="2"/>
</dbReference>
<feature type="chain" id="PRO_5041321683" description="C-type lectin domain-containing protein" evidence="2">
    <location>
        <begin position="18"/>
        <end position="309"/>
    </location>
</feature>
<keyword evidence="2" id="KW-0732">Signal</keyword>
<dbReference type="InterPro" id="IPR016187">
    <property type="entry name" value="CTDL_fold"/>
</dbReference>
<keyword evidence="5" id="KW-1185">Reference proteome</keyword>
<keyword evidence="1" id="KW-1015">Disulfide bond</keyword>
<dbReference type="EMBL" id="CATQJA010002664">
    <property type="protein sequence ID" value="CAJ0582281.1"/>
    <property type="molecule type" value="Genomic_DNA"/>
</dbReference>
<feature type="domain" description="C-type lectin" evidence="3">
    <location>
        <begin position="158"/>
        <end position="281"/>
    </location>
</feature>
<feature type="domain" description="C-type lectin" evidence="3">
    <location>
        <begin position="27"/>
        <end position="142"/>
    </location>
</feature>
<dbReference type="PANTHER" id="PTHR22803">
    <property type="entry name" value="MANNOSE, PHOSPHOLIPASE, LECTIN RECEPTOR RELATED"/>
    <property type="match status" value="1"/>
</dbReference>
<evidence type="ECO:0000259" key="3">
    <source>
        <dbReference type="PROSITE" id="PS50041"/>
    </source>
</evidence>
<dbReference type="InterPro" id="IPR018378">
    <property type="entry name" value="C-type_lectin_CS"/>
</dbReference>
<sequence length="309" mass="34618">MGTVHILLFVFLATAFADYCPSGYVNSNGICLWGSTPHGDGTIDSARHQCALNGAQLPKITDAFYNSQIAQIPKNDTSSDRTFLIGVIKGADGNWTYADGTQLAYQKWAPGQPDNRDSCAIIDNSTFWYSRSCSKPSKLICALAPQPTARCQPGWIFFNQSCYWFQDLTFNSDQQWNLFNFDDAQQACNASGSQLVSIHSKIEADFVYDLVYAHFVNETVAGYDRPCDWGWTWIGLAHSPSPNSTFWLDGSPLDYCGFGNGDCVIAEMYDCGFEVHNDASCYPKQPKMWNWWLAGFHYSRYICKKGTIN</sequence>
<gene>
    <name evidence="4" type="ORF">MSPICULIGERA_LOCUS20420</name>
</gene>
<comment type="caution">
    <text evidence="4">The sequence shown here is derived from an EMBL/GenBank/DDBJ whole genome shotgun (WGS) entry which is preliminary data.</text>
</comment>
<organism evidence="4 5">
    <name type="scientific">Mesorhabditis spiculigera</name>
    <dbReference type="NCBI Taxonomy" id="96644"/>
    <lineage>
        <taxon>Eukaryota</taxon>
        <taxon>Metazoa</taxon>
        <taxon>Ecdysozoa</taxon>
        <taxon>Nematoda</taxon>
        <taxon>Chromadorea</taxon>
        <taxon>Rhabditida</taxon>
        <taxon>Rhabditina</taxon>
        <taxon>Rhabditomorpha</taxon>
        <taxon>Rhabditoidea</taxon>
        <taxon>Rhabditidae</taxon>
        <taxon>Mesorhabditinae</taxon>
        <taxon>Mesorhabditis</taxon>
    </lineage>
</organism>
<reference evidence="4" key="1">
    <citation type="submission" date="2023-06" db="EMBL/GenBank/DDBJ databases">
        <authorList>
            <person name="Delattre M."/>
        </authorList>
    </citation>
    <scope>NUCLEOTIDE SEQUENCE</scope>
    <source>
        <strain evidence="4">AF72</strain>
    </source>
</reference>
<dbReference type="PROSITE" id="PS50041">
    <property type="entry name" value="C_TYPE_LECTIN_2"/>
    <property type="match status" value="2"/>
</dbReference>
<dbReference type="Pfam" id="PF00059">
    <property type="entry name" value="Lectin_C"/>
    <property type="match status" value="2"/>
</dbReference>
<dbReference type="PROSITE" id="PS00615">
    <property type="entry name" value="C_TYPE_LECTIN_1"/>
    <property type="match status" value="1"/>
</dbReference>
<dbReference type="Proteomes" id="UP001177023">
    <property type="component" value="Unassembled WGS sequence"/>
</dbReference>
<accession>A0AA36D7R6</accession>
<evidence type="ECO:0000313" key="4">
    <source>
        <dbReference type="EMBL" id="CAJ0582281.1"/>
    </source>
</evidence>
<dbReference type="InterPro" id="IPR001304">
    <property type="entry name" value="C-type_lectin-like"/>
</dbReference>
<feature type="signal peptide" evidence="2">
    <location>
        <begin position="1"/>
        <end position="17"/>
    </location>
</feature>
<evidence type="ECO:0000256" key="2">
    <source>
        <dbReference type="SAM" id="SignalP"/>
    </source>
</evidence>
<dbReference type="CDD" id="cd00037">
    <property type="entry name" value="CLECT"/>
    <property type="match status" value="2"/>
</dbReference>
<dbReference type="InterPro" id="IPR050111">
    <property type="entry name" value="C-type_lectin/snaclec_domain"/>
</dbReference>
<dbReference type="AlphaFoldDB" id="A0AA36D7R6"/>
<dbReference type="SUPFAM" id="SSF56436">
    <property type="entry name" value="C-type lectin-like"/>
    <property type="match status" value="2"/>
</dbReference>
<dbReference type="InterPro" id="IPR016186">
    <property type="entry name" value="C-type_lectin-like/link_sf"/>
</dbReference>
<protein>
    <recommendedName>
        <fullName evidence="3">C-type lectin domain-containing protein</fullName>
    </recommendedName>
</protein>
<name>A0AA36D7R6_9BILA</name>
<evidence type="ECO:0000256" key="1">
    <source>
        <dbReference type="ARBA" id="ARBA00023157"/>
    </source>
</evidence>
<dbReference type="Gene3D" id="3.10.100.10">
    <property type="entry name" value="Mannose-Binding Protein A, subunit A"/>
    <property type="match status" value="2"/>
</dbReference>
<proteinExistence type="predicted"/>
<evidence type="ECO:0000313" key="5">
    <source>
        <dbReference type="Proteomes" id="UP001177023"/>
    </source>
</evidence>